<dbReference type="Gene3D" id="3.30.2080.10">
    <property type="entry name" value="GH92 mannosidase domain"/>
    <property type="match status" value="1"/>
</dbReference>
<protein>
    <recommendedName>
        <fullName evidence="1">Glycosyl hydrolase family 92 domain-containing protein</fullName>
    </recommendedName>
</protein>
<accession>A0AA37SWZ5</accession>
<gene>
    <name evidence="2" type="ORF">GCM10007940_38060</name>
</gene>
<dbReference type="RefSeq" id="WP_235292130.1">
    <property type="nucleotide sequence ID" value="NZ_BSOH01000027.1"/>
</dbReference>
<sequence>MAYGVGPYGLCGNEDVGQMSAWYILAAMGIHPINSGDNKYEITSPVFNEIVVELDPKYYDGKEIKIIANNNSPVNIFIQKMELNGKTLDRYYLMHEEIVNGGKLELWMGPEPKL</sequence>
<dbReference type="AlphaFoldDB" id="A0AA37SWZ5"/>
<dbReference type="PANTHER" id="PTHR12143:SF39">
    <property type="entry name" value="SECRETED PROTEIN"/>
    <property type="match status" value="1"/>
</dbReference>
<reference evidence="2" key="1">
    <citation type="journal article" date="2014" name="Int. J. Syst. Evol. Microbiol.">
        <title>Complete genome sequence of Corynebacterium casei LMG S-19264T (=DSM 44701T), isolated from a smear-ripened cheese.</title>
        <authorList>
            <consortium name="US DOE Joint Genome Institute (JGI-PGF)"/>
            <person name="Walter F."/>
            <person name="Albersmeier A."/>
            <person name="Kalinowski J."/>
            <person name="Ruckert C."/>
        </authorList>
    </citation>
    <scope>NUCLEOTIDE SEQUENCE</scope>
    <source>
        <strain evidence="2">NBRC 108769</strain>
    </source>
</reference>
<dbReference type="GO" id="GO:0000224">
    <property type="term" value="F:peptide-N4-(N-acetyl-beta-glucosaminyl)asparagine amidase activity"/>
    <property type="evidence" value="ECO:0007669"/>
    <property type="project" value="TreeGrafter"/>
</dbReference>
<reference evidence="2" key="2">
    <citation type="submission" date="2023-01" db="EMBL/GenBank/DDBJ databases">
        <title>Draft genome sequence of Portibacter lacus strain NBRC 108769.</title>
        <authorList>
            <person name="Sun Q."/>
            <person name="Mori K."/>
        </authorList>
    </citation>
    <scope>NUCLEOTIDE SEQUENCE</scope>
    <source>
        <strain evidence="2">NBRC 108769</strain>
    </source>
</reference>
<dbReference type="PANTHER" id="PTHR12143">
    <property type="entry name" value="PEPTIDE N-GLYCANASE PNGASE -RELATED"/>
    <property type="match status" value="1"/>
</dbReference>
<evidence type="ECO:0000259" key="1">
    <source>
        <dbReference type="Pfam" id="PF07971"/>
    </source>
</evidence>
<dbReference type="Proteomes" id="UP001156666">
    <property type="component" value="Unassembled WGS sequence"/>
</dbReference>
<evidence type="ECO:0000313" key="3">
    <source>
        <dbReference type="Proteomes" id="UP001156666"/>
    </source>
</evidence>
<comment type="caution">
    <text evidence="2">The sequence shown here is derived from an EMBL/GenBank/DDBJ whole genome shotgun (WGS) entry which is preliminary data.</text>
</comment>
<name>A0AA37SWZ5_9BACT</name>
<organism evidence="2 3">
    <name type="scientific">Portibacter lacus</name>
    <dbReference type="NCBI Taxonomy" id="1099794"/>
    <lineage>
        <taxon>Bacteria</taxon>
        <taxon>Pseudomonadati</taxon>
        <taxon>Bacteroidota</taxon>
        <taxon>Saprospiria</taxon>
        <taxon>Saprospirales</taxon>
        <taxon>Haliscomenobacteraceae</taxon>
        <taxon>Portibacter</taxon>
    </lineage>
</organism>
<feature type="domain" description="Glycosyl hydrolase family 92" evidence="1">
    <location>
        <begin position="2"/>
        <end position="110"/>
    </location>
</feature>
<dbReference type="InterPro" id="IPR012939">
    <property type="entry name" value="Glyco_hydro_92"/>
</dbReference>
<dbReference type="Pfam" id="PF07971">
    <property type="entry name" value="Glyco_hydro_92"/>
    <property type="match status" value="1"/>
</dbReference>
<dbReference type="InterPro" id="IPR050883">
    <property type="entry name" value="PNGase"/>
</dbReference>
<dbReference type="GO" id="GO:0006516">
    <property type="term" value="P:glycoprotein catabolic process"/>
    <property type="evidence" value="ECO:0007669"/>
    <property type="project" value="TreeGrafter"/>
</dbReference>
<proteinExistence type="predicted"/>
<keyword evidence="3" id="KW-1185">Reference proteome</keyword>
<dbReference type="GO" id="GO:0005829">
    <property type="term" value="C:cytosol"/>
    <property type="evidence" value="ECO:0007669"/>
    <property type="project" value="TreeGrafter"/>
</dbReference>
<dbReference type="EMBL" id="BSOH01000027">
    <property type="protein sequence ID" value="GLR19190.1"/>
    <property type="molecule type" value="Genomic_DNA"/>
</dbReference>
<evidence type="ECO:0000313" key="2">
    <source>
        <dbReference type="EMBL" id="GLR19190.1"/>
    </source>
</evidence>